<dbReference type="Proteomes" id="UP000000286">
    <property type="component" value="Chromosome III"/>
</dbReference>
<keyword evidence="1" id="KW-0472">Membrane</keyword>
<name>C8Z4H2_YEAS8</name>
<dbReference type="EMBL" id="FN393062">
    <property type="protein sequence ID" value="CAY78288.1"/>
    <property type="molecule type" value="Genomic_DNA"/>
</dbReference>
<reference evidence="2 3" key="1">
    <citation type="journal article" date="2009" name="Proc. Natl. Acad. Sci. U.S.A.">
        <title>Eukaryote-to-eukaryote gene transfer events revealed by the genome sequence of the wine yeast Saccharomyces cerevisiae EC1118.</title>
        <authorList>
            <person name="Novo M."/>
            <person name="Bigey F."/>
            <person name="Beyne E."/>
            <person name="Galeote V."/>
            <person name="Gavory F."/>
            <person name="Mallet S."/>
            <person name="Cambot B."/>
            <person name="Legras J.L."/>
            <person name="Wincker P."/>
            <person name="Casaregola S."/>
            <person name="Dequin S."/>
        </authorList>
    </citation>
    <scope>NUCLEOTIDE SEQUENCE [LARGE SCALE GENOMIC DNA]</scope>
    <source>
        <strain evidence="3">Lalvin EC1118 / Prise de mousse</strain>
    </source>
</reference>
<sequence>MLFLYTYVYVFLCTNNDVYNETSVMLSKTSAHCFIAEEVTTDNGLICGLAMLGKTKYQFYELFTVYSIQSLTQLASRVKKGGLIMARLILFTLCALPVLFHFILFMLQYLVFVYIEK</sequence>
<accession>C8Z4H2</accession>
<evidence type="ECO:0000313" key="3">
    <source>
        <dbReference type="Proteomes" id="UP000000286"/>
    </source>
</evidence>
<protein>
    <submittedName>
        <fullName evidence="2">EC1118_1C17_1706p</fullName>
    </submittedName>
</protein>
<dbReference type="HOGENOM" id="CLU_2086675_0_0_1"/>
<evidence type="ECO:0000313" key="2">
    <source>
        <dbReference type="EMBL" id="CAY78288.1"/>
    </source>
</evidence>
<feature type="transmembrane region" description="Helical" evidence="1">
    <location>
        <begin position="88"/>
        <end position="115"/>
    </location>
</feature>
<proteinExistence type="predicted"/>
<evidence type="ECO:0000256" key="1">
    <source>
        <dbReference type="SAM" id="Phobius"/>
    </source>
</evidence>
<keyword evidence="1" id="KW-1133">Transmembrane helix</keyword>
<gene>
    <name evidence="2" type="ORF">EC1118_1C17_1706g</name>
</gene>
<keyword evidence="1" id="KW-0812">Transmembrane</keyword>
<organism evidence="2 3">
    <name type="scientific">Saccharomyces cerevisiae (strain Lalvin EC1118 / Prise de mousse)</name>
    <name type="common">Baker's yeast</name>
    <dbReference type="NCBI Taxonomy" id="643680"/>
    <lineage>
        <taxon>Eukaryota</taxon>
        <taxon>Fungi</taxon>
        <taxon>Dikarya</taxon>
        <taxon>Ascomycota</taxon>
        <taxon>Saccharomycotina</taxon>
        <taxon>Saccharomycetes</taxon>
        <taxon>Saccharomycetales</taxon>
        <taxon>Saccharomycetaceae</taxon>
        <taxon>Saccharomyces</taxon>
    </lineage>
</organism>
<dbReference type="AlphaFoldDB" id="C8Z4H2"/>